<keyword evidence="3" id="KW-1185">Reference proteome</keyword>
<feature type="compositionally biased region" description="Polar residues" evidence="1">
    <location>
        <begin position="10"/>
        <end position="23"/>
    </location>
</feature>
<name>F4S0M9_MELLP</name>
<proteinExistence type="predicted"/>
<feature type="region of interest" description="Disordered" evidence="1">
    <location>
        <begin position="235"/>
        <end position="270"/>
    </location>
</feature>
<accession>F4S0M9</accession>
<dbReference type="OrthoDB" id="10588609at2759"/>
<dbReference type="Proteomes" id="UP000001072">
    <property type="component" value="Unassembled WGS sequence"/>
</dbReference>
<organism evidence="3">
    <name type="scientific">Melampsora larici-populina (strain 98AG31 / pathotype 3-4-7)</name>
    <name type="common">Poplar leaf rust fungus</name>
    <dbReference type="NCBI Taxonomy" id="747676"/>
    <lineage>
        <taxon>Eukaryota</taxon>
        <taxon>Fungi</taxon>
        <taxon>Dikarya</taxon>
        <taxon>Basidiomycota</taxon>
        <taxon>Pucciniomycotina</taxon>
        <taxon>Pucciniomycetes</taxon>
        <taxon>Pucciniales</taxon>
        <taxon>Melampsoraceae</taxon>
        <taxon>Melampsora</taxon>
    </lineage>
</organism>
<dbReference type="VEuPathDB" id="FungiDB:MELLADRAFT_91867"/>
<protein>
    <submittedName>
        <fullName evidence="2">Uncharacterized protein</fullName>
    </submittedName>
</protein>
<feature type="compositionally biased region" description="Low complexity" evidence="1">
    <location>
        <begin position="545"/>
        <end position="556"/>
    </location>
</feature>
<feature type="compositionally biased region" description="Polar residues" evidence="1">
    <location>
        <begin position="528"/>
        <end position="544"/>
    </location>
</feature>
<reference evidence="3" key="1">
    <citation type="journal article" date="2011" name="Proc. Natl. Acad. Sci. U.S.A.">
        <title>Obligate biotrophy features unraveled by the genomic analysis of rust fungi.</title>
        <authorList>
            <person name="Duplessis S."/>
            <person name="Cuomo C.A."/>
            <person name="Lin Y.-C."/>
            <person name="Aerts A."/>
            <person name="Tisserant E."/>
            <person name="Veneault-Fourrey C."/>
            <person name="Joly D.L."/>
            <person name="Hacquard S."/>
            <person name="Amselem J."/>
            <person name="Cantarel B.L."/>
            <person name="Chiu R."/>
            <person name="Coutinho P.M."/>
            <person name="Feau N."/>
            <person name="Field M."/>
            <person name="Frey P."/>
            <person name="Gelhaye E."/>
            <person name="Goldberg J."/>
            <person name="Grabherr M.G."/>
            <person name="Kodira C.D."/>
            <person name="Kohler A."/>
            <person name="Kuees U."/>
            <person name="Lindquist E.A."/>
            <person name="Lucas S.M."/>
            <person name="Mago R."/>
            <person name="Mauceli E."/>
            <person name="Morin E."/>
            <person name="Murat C."/>
            <person name="Pangilinan J.L."/>
            <person name="Park R."/>
            <person name="Pearson M."/>
            <person name="Quesneville H."/>
            <person name="Rouhier N."/>
            <person name="Sakthikumar S."/>
            <person name="Salamov A.A."/>
            <person name="Schmutz J."/>
            <person name="Selles B."/>
            <person name="Shapiro H."/>
            <person name="Tanguay P."/>
            <person name="Tuskan G.A."/>
            <person name="Henrissat B."/>
            <person name="Van de Peer Y."/>
            <person name="Rouze P."/>
            <person name="Ellis J.G."/>
            <person name="Dodds P.N."/>
            <person name="Schein J.E."/>
            <person name="Zhong S."/>
            <person name="Hamelin R.C."/>
            <person name="Grigoriev I.V."/>
            <person name="Szabo L.J."/>
            <person name="Martin F."/>
        </authorList>
    </citation>
    <scope>NUCLEOTIDE SEQUENCE [LARGE SCALE GENOMIC DNA]</scope>
    <source>
        <strain evidence="3">98AG31 / pathotype 3-4-7</strain>
    </source>
</reference>
<dbReference type="HOGENOM" id="CLU_026022_0_0_1"/>
<dbReference type="GeneID" id="18936040"/>
<evidence type="ECO:0000313" key="3">
    <source>
        <dbReference type="Proteomes" id="UP000001072"/>
    </source>
</evidence>
<feature type="region of interest" description="Disordered" evidence="1">
    <location>
        <begin position="528"/>
        <end position="631"/>
    </location>
</feature>
<sequence>MSAPKDIEDFNSQVKRTSDRINGNSASVSSANAAASTQGETTSVGLSNINMTSQTQAAIAKGKGLKGKKGGSQSTLSKDQPAGSSPAPPTISEPAGSSPAPPTISEPAGANLDDGQPLSGKETSNPANPGGESGNKAASSANSSGGSTIPATAAVSRPLVNPAQGVPAPLIAAEVINKTVVNGTSLPSVSSAAAHPKFMAGTSTILNRIDECLPDAIKTWLQSCGFDLVVLTPGGTSKETAEPTPNTQNAPASRGQNASSEAAEESLSPDVADTSLAGHNLAAATLSESASVTPGSAAIPAKRPSTTQLGPFDLTVDDDEEVVKDKPNSNKTIKFSEEGIESHGLVSLSKFFATKMATLDAYIPLSVFNTQWLRQDLLQQSTLRKRSVKEKLEDTYIGLTVPIEWKMTFGEWVVVFDLFIAYLEYYKWKELAVKFRSHKENVYAIKRENSNWPVAFRYDLAVRTAVMTFRLPDGSVANPAIRDGRLEREAVRETKRLKDFLPAFKEINPYADGEAKAFVDPITGVDSRSSGLGGNQSFNRPTPRSHSFSNHHSYNNLPVYDGPGGSAPNNFDDRRQAFRSGHARGRRGSWNGGNHGARAGSPSRRRENWRRDRDDRRGDARDNAGPAGRQM</sequence>
<feature type="compositionally biased region" description="Low complexity" evidence="1">
    <location>
        <begin position="134"/>
        <end position="147"/>
    </location>
</feature>
<dbReference type="InParanoid" id="F4S0M9"/>
<dbReference type="AlphaFoldDB" id="F4S0M9"/>
<dbReference type="EMBL" id="GL883135">
    <property type="protein sequence ID" value="EGG01793.1"/>
    <property type="molecule type" value="Genomic_DNA"/>
</dbReference>
<feature type="compositionally biased region" description="Polar residues" evidence="1">
    <location>
        <begin position="37"/>
        <end position="57"/>
    </location>
</feature>
<feature type="compositionally biased region" description="Low complexity" evidence="1">
    <location>
        <begin position="24"/>
        <end position="36"/>
    </location>
</feature>
<dbReference type="RefSeq" id="XP_007414893.1">
    <property type="nucleotide sequence ID" value="XM_007414831.1"/>
</dbReference>
<gene>
    <name evidence="2" type="ORF">MELLADRAFT_91867</name>
</gene>
<feature type="compositionally biased region" description="Basic and acidic residues" evidence="1">
    <location>
        <begin position="604"/>
        <end position="622"/>
    </location>
</feature>
<dbReference type="KEGG" id="mlr:MELLADRAFT_91867"/>
<feature type="compositionally biased region" description="Polar residues" evidence="1">
    <location>
        <begin position="235"/>
        <end position="257"/>
    </location>
</feature>
<evidence type="ECO:0000256" key="1">
    <source>
        <dbReference type="SAM" id="MobiDB-lite"/>
    </source>
</evidence>
<evidence type="ECO:0000313" key="2">
    <source>
        <dbReference type="EMBL" id="EGG01793.1"/>
    </source>
</evidence>
<feature type="region of interest" description="Disordered" evidence="1">
    <location>
        <begin position="287"/>
        <end position="313"/>
    </location>
</feature>
<feature type="region of interest" description="Disordered" evidence="1">
    <location>
        <begin position="1"/>
        <end position="149"/>
    </location>
</feature>